<dbReference type="InterPro" id="IPR000014">
    <property type="entry name" value="PAS"/>
</dbReference>
<dbReference type="InterPro" id="IPR000700">
    <property type="entry name" value="PAS-assoc_C"/>
</dbReference>
<dbReference type="PROSITE" id="PS50109">
    <property type="entry name" value="HIS_KIN"/>
    <property type="match status" value="1"/>
</dbReference>
<keyword evidence="6" id="KW-0418">Kinase</keyword>
<evidence type="ECO:0000256" key="7">
    <source>
        <dbReference type="ARBA" id="ARBA00022840"/>
    </source>
</evidence>
<dbReference type="PRINTS" id="PR00344">
    <property type="entry name" value="BCTRLSENSOR"/>
</dbReference>
<feature type="coiled-coil region" evidence="9">
    <location>
        <begin position="290"/>
        <end position="338"/>
    </location>
</feature>
<dbReference type="InterPro" id="IPR003661">
    <property type="entry name" value="HisK_dim/P_dom"/>
</dbReference>
<dbReference type="Pfam" id="PF00989">
    <property type="entry name" value="PAS"/>
    <property type="match status" value="1"/>
</dbReference>
<keyword evidence="5" id="KW-0547">Nucleotide-binding</keyword>
<evidence type="ECO:0000313" key="13">
    <source>
        <dbReference type="EMBL" id="GLT22486.1"/>
    </source>
</evidence>
<evidence type="ECO:0000256" key="2">
    <source>
        <dbReference type="ARBA" id="ARBA00012438"/>
    </source>
</evidence>
<gene>
    <name evidence="13" type="ORF">GCM10007933_19460</name>
</gene>
<dbReference type="InterPro" id="IPR035965">
    <property type="entry name" value="PAS-like_dom_sf"/>
</dbReference>
<evidence type="ECO:0000313" key="14">
    <source>
        <dbReference type="Proteomes" id="UP001157167"/>
    </source>
</evidence>
<keyword evidence="3" id="KW-0597">Phosphoprotein</keyword>
<dbReference type="Gene3D" id="1.10.287.130">
    <property type="match status" value="1"/>
</dbReference>
<feature type="domain" description="Histidine kinase" evidence="10">
    <location>
        <begin position="347"/>
        <end position="592"/>
    </location>
</feature>
<dbReference type="SUPFAM" id="SSF55874">
    <property type="entry name" value="ATPase domain of HSP90 chaperone/DNA topoisomerase II/histidine kinase"/>
    <property type="match status" value="1"/>
</dbReference>
<dbReference type="SUPFAM" id="SSF55785">
    <property type="entry name" value="PYP-like sensor domain (PAS domain)"/>
    <property type="match status" value="2"/>
</dbReference>
<dbReference type="Pfam" id="PF02518">
    <property type="entry name" value="HATPase_c"/>
    <property type="match status" value="1"/>
</dbReference>
<comment type="caution">
    <text evidence="13">The sequence shown here is derived from an EMBL/GenBank/DDBJ whole genome shotgun (WGS) entry which is preliminary data.</text>
</comment>
<evidence type="ECO:0000256" key="3">
    <source>
        <dbReference type="ARBA" id="ARBA00022553"/>
    </source>
</evidence>
<evidence type="ECO:0000259" key="10">
    <source>
        <dbReference type="PROSITE" id="PS50109"/>
    </source>
</evidence>
<organism evidence="13 14">
    <name type="scientific">Zoogloea oryzae</name>
    <dbReference type="NCBI Taxonomy" id="310767"/>
    <lineage>
        <taxon>Bacteria</taxon>
        <taxon>Pseudomonadati</taxon>
        <taxon>Pseudomonadota</taxon>
        <taxon>Betaproteobacteria</taxon>
        <taxon>Rhodocyclales</taxon>
        <taxon>Zoogloeaceae</taxon>
        <taxon>Zoogloea</taxon>
    </lineage>
</organism>
<dbReference type="InterPro" id="IPR001610">
    <property type="entry name" value="PAC"/>
</dbReference>
<keyword evidence="7" id="KW-0067">ATP-binding</keyword>
<dbReference type="NCBIfam" id="TIGR00229">
    <property type="entry name" value="sensory_box"/>
    <property type="match status" value="1"/>
</dbReference>
<dbReference type="PANTHER" id="PTHR43065:SF50">
    <property type="entry name" value="HISTIDINE KINASE"/>
    <property type="match status" value="1"/>
</dbReference>
<feature type="domain" description="PAC" evidence="12">
    <location>
        <begin position="80"/>
        <end position="130"/>
    </location>
</feature>
<dbReference type="Pfam" id="PF13426">
    <property type="entry name" value="PAS_9"/>
    <property type="match status" value="1"/>
</dbReference>
<evidence type="ECO:0000259" key="12">
    <source>
        <dbReference type="PROSITE" id="PS50113"/>
    </source>
</evidence>
<evidence type="ECO:0000256" key="6">
    <source>
        <dbReference type="ARBA" id="ARBA00022777"/>
    </source>
</evidence>
<name>A0ABQ6FCI1_9RHOO</name>
<protein>
    <recommendedName>
        <fullName evidence="2">histidine kinase</fullName>
        <ecNumber evidence="2">2.7.13.3</ecNumber>
    </recommendedName>
</protein>
<dbReference type="EC" id="2.7.13.3" evidence="2"/>
<dbReference type="PROSITE" id="PS50112">
    <property type="entry name" value="PAS"/>
    <property type="match status" value="2"/>
</dbReference>
<feature type="domain" description="PAS" evidence="11">
    <location>
        <begin position="29"/>
        <end position="49"/>
    </location>
</feature>
<evidence type="ECO:0000256" key="1">
    <source>
        <dbReference type="ARBA" id="ARBA00000085"/>
    </source>
</evidence>
<dbReference type="InterPro" id="IPR003594">
    <property type="entry name" value="HATPase_dom"/>
</dbReference>
<dbReference type="CDD" id="cd00082">
    <property type="entry name" value="HisKA"/>
    <property type="match status" value="1"/>
</dbReference>
<dbReference type="SUPFAM" id="SSF47384">
    <property type="entry name" value="Homodimeric domain of signal transducing histidine kinase"/>
    <property type="match status" value="1"/>
</dbReference>
<evidence type="ECO:0000259" key="11">
    <source>
        <dbReference type="PROSITE" id="PS50112"/>
    </source>
</evidence>
<feature type="domain" description="PAC" evidence="12">
    <location>
        <begin position="222"/>
        <end position="274"/>
    </location>
</feature>
<evidence type="ECO:0000256" key="4">
    <source>
        <dbReference type="ARBA" id="ARBA00022679"/>
    </source>
</evidence>
<evidence type="ECO:0000256" key="8">
    <source>
        <dbReference type="ARBA" id="ARBA00023012"/>
    </source>
</evidence>
<dbReference type="SMART" id="SM00387">
    <property type="entry name" value="HATPase_c"/>
    <property type="match status" value="1"/>
</dbReference>
<reference evidence="14" key="1">
    <citation type="journal article" date="2019" name="Int. J. Syst. Evol. Microbiol.">
        <title>The Global Catalogue of Microorganisms (GCM) 10K type strain sequencing project: providing services to taxonomists for standard genome sequencing and annotation.</title>
        <authorList>
            <consortium name="The Broad Institute Genomics Platform"/>
            <consortium name="The Broad Institute Genome Sequencing Center for Infectious Disease"/>
            <person name="Wu L."/>
            <person name="Ma J."/>
        </authorList>
    </citation>
    <scope>NUCLEOTIDE SEQUENCE [LARGE SCALE GENOMIC DNA]</scope>
    <source>
        <strain evidence="14">NBRC 102407</strain>
    </source>
</reference>
<dbReference type="Gene3D" id="3.30.450.20">
    <property type="entry name" value="PAS domain"/>
    <property type="match status" value="2"/>
</dbReference>
<dbReference type="SMART" id="SM00091">
    <property type="entry name" value="PAS"/>
    <property type="match status" value="2"/>
</dbReference>
<dbReference type="InterPro" id="IPR036097">
    <property type="entry name" value="HisK_dim/P_sf"/>
</dbReference>
<dbReference type="Proteomes" id="UP001157167">
    <property type="component" value="Unassembled WGS sequence"/>
</dbReference>
<dbReference type="PROSITE" id="PS50113">
    <property type="entry name" value="PAC"/>
    <property type="match status" value="2"/>
</dbReference>
<dbReference type="RefSeq" id="WP_284187791.1">
    <property type="nucleotide sequence ID" value="NZ_BSPX01000025.1"/>
</dbReference>
<dbReference type="CDD" id="cd00130">
    <property type="entry name" value="PAS"/>
    <property type="match status" value="2"/>
</dbReference>
<dbReference type="InterPro" id="IPR004358">
    <property type="entry name" value="Sig_transdc_His_kin-like_C"/>
</dbReference>
<dbReference type="Gene3D" id="3.30.565.10">
    <property type="entry name" value="Histidine kinase-like ATPase, C-terminal domain"/>
    <property type="match status" value="1"/>
</dbReference>
<keyword evidence="9" id="KW-0175">Coiled coil</keyword>
<accession>A0ABQ6FCI1</accession>
<dbReference type="EMBL" id="BSPX01000025">
    <property type="protein sequence ID" value="GLT22486.1"/>
    <property type="molecule type" value="Genomic_DNA"/>
</dbReference>
<comment type="catalytic activity">
    <reaction evidence="1">
        <text>ATP + protein L-histidine = ADP + protein N-phospho-L-histidine.</text>
        <dbReference type="EC" id="2.7.13.3"/>
    </reaction>
</comment>
<sequence>MSAPTYSLQASLFPLAECVATALALHRGGTILFANQAFTRLTGYEEAELARMPFSRLFPAGVRDCVCELARSAIKDAPPNRHETDIVTRTGETRWVELSIARTDIDGQCTAVCSLVDITDRKLAEAAQKQAKQLLAQIIDGDPVPTLVIDASHVVTHWNRACEQILGQPAAAMVGTRRQWEAFYDSERPILADLIVSGTVDEIIGLYGTKNLRRSQVITGAYEAEDFFPRVGGTGRWLYFTAAPLHNAEGTMIGAIETLQDITERKNAENALLQMRADLEATVVQRTRDLQDAKATLEEDIARREMAETELLKRYVELTDLNCRLHDTQQQLVQSEKMASIGQLAAGVAHEINNPIGYVNSNLHSLKTYVGQLLEVLDTYEAHRGALPPADADAIETVKRAVDFTYLRDDIGELISESAEGTARVRKIVQDLRDFSRTDASQDWQPADIHQGLDSTLNIASNEIKYKADVVREYGTLPVVECLPSQLNQVFMNLFVNAAQAMPDNRRGTIHVRTGHDGDTVWIEIADDGSGIPPDVLDRIFDPFFTTKPVGKGTGLGLSLSYGIVQKHHGHITASSSPETGTCFRITLPVHHMAVPGVSP</sequence>
<evidence type="ECO:0000256" key="5">
    <source>
        <dbReference type="ARBA" id="ARBA00022741"/>
    </source>
</evidence>
<dbReference type="InterPro" id="IPR005467">
    <property type="entry name" value="His_kinase_dom"/>
</dbReference>
<keyword evidence="14" id="KW-1185">Reference proteome</keyword>
<keyword evidence="4" id="KW-0808">Transferase</keyword>
<feature type="domain" description="PAS" evidence="11">
    <location>
        <begin position="131"/>
        <end position="175"/>
    </location>
</feature>
<dbReference type="InterPro" id="IPR036890">
    <property type="entry name" value="HATPase_C_sf"/>
</dbReference>
<proteinExistence type="predicted"/>
<evidence type="ECO:0000256" key="9">
    <source>
        <dbReference type="SAM" id="Coils"/>
    </source>
</evidence>
<dbReference type="PANTHER" id="PTHR43065">
    <property type="entry name" value="SENSOR HISTIDINE KINASE"/>
    <property type="match status" value="1"/>
</dbReference>
<dbReference type="SMART" id="SM00086">
    <property type="entry name" value="PAC"/>
    <property type="match status" value="2"/>
</dbReference>
<keyword evidence="8" id="KW-0902">Two-component regulatory system</keyword>
<dbReference type="InterPro" id="IPR013767">
    <property type="entry name" value="PAS_fold"/>
</dbReference>